<dbReference type="Proteomes" id="UP000248961">
    <property type="component" value="Unassembled WGS sequence"/>
</dbReference>
<name>A0A395HWN7_ASPHC</name>
<protein>
    <submittedName>
        <fullName evidence="1">Uncharacterized protein</fullName>
    </submittedName>
</protein>
<gene>
    <name evidence="1" type="ORF">BO97DRAFT_414514</name>
</gene>
<dbReference type="GeneID" id="37200640"/>
<dbReference type="RefSeq" id="XP_025551486.1">
    <property type="nucleotide sequence ID" value="XM_025696351.1"/>
</dbReference>
<dbReference type="EMBL" id="KZ824284">
    <property type="protein sequence ID" value="RAL12332.1"/>
    <property type="molecule type" value="Genomic_DNA"/>
</dbReference>
<evidence type="ECO:0000313" key="1">
    <source>
        <dbReference type="EMBL" id="RAL12332.1"/>
    </source>
</evidence>
<organism evidence="1 2">
    <name type="scientific">Aspergillus homomorphus (strain CBS 101889)</name>
    <dbReference type="NCBI Taxonomy" id="1450537"/>
    <lineage>
        <taxon>Eukaryota</taxon>
        <taxon>Fungi</taxon>
        <taxon>Dikarya</taxon>
        <taxon>Ascomycota</taxon>
        <taxon>Pezizomycotina</taxon>
        <taxon>Eurotiomycetes</taxon>
        <taxon>Eurotiomycetidae</taxon>
        <taxon>Eurotiales</taxon>
        <taxon>Aspergillaceae</taxon>
        <taxon>Aspergillus</taxon>
        <taxon>Aspergillus subgen. Circumdati</taxon>
    </lineage>
</organism>
<reference evidence="1 2" key="1">
    <citation type="submission" date="2018-02" db="EMBL/GenBank/DDBJ databases">
        <title>The genomes of Aspergillus section Nigri reveals drivers in fungal speciation.</title>
        <authorList>
            <consortium name="DOE Joint Genome Institute"/>
            <person name="Vesth T.C."/>
            <person name="Nybo J."/>
            <person name="Theobald S."/>
            <person name="Brandl J."/>
            <person name="Frisvad J.C."/>
            <person name="Nielsen K.F."/>
            <person name="Lyhne E.K."/>
            <person name="Kogle M.E."/>
            <person name="Kuo A."/>
            <person name="Riley R."/>
            <person name="Clum A."/>
            <person name="Nolan M."/>
            <person name="Lipzen A."/>
            <person name="Salamov A."/>
            <person name="Henrissat B."/>
            <person name="Wiebenga A."/>
            <person name="De vries R.P."/>
            <person name="Grigoriev I.V."/>
            <person name="Mortensen U.H."/>
            <person name="Andersen M.R."/>
            <person name="Baker S.E."/>
        </authorList>
    </citation>
    <scope>NUCLEOTIDE SEQUENCE [LARGE SCALE GENOMIC DNA]</scope>
    <source>
        <strain evidence="1 2">CBS 101889</strain>
    </source>
</reference>
<dbReference type="VEuPathDB" id="FungiDB:BO97DRAFT_414514"/>
<dbReference type="AlphaFoldDB" id="A0A395HWN7"/>
<keyword evidence="2" id="KW-1185">Reference proteome</keyword>
<evidence type="ECO:0000313" key="2">
    <source>
        <dbReference type="Proteomes" id="UP000248961"/>
    </source>
</evidence>
<sequence>MFFLTRRVPRAPAEPAKVEHDPTFGNAILQAYYAGKKWQCMCGAANDEHLRKHLNEPYPAQEDTEYRSDDIEYAVNFLEHISLCEDCLRNEPEQWRLHTLAHGTVKRYRDFYLSLYQLLFSKGCKETFEVEEDFACEHDERVEADHWCLFAMIQVERIITSVSRIVAIVGSVEPHMDHDSWYIVLNLAERLMEATNKLQYRVKHICRT</sequence>
<proteinExistence type="predicted"/>
<accession>A0A395HWN7</accession>